<evidence type="ECO:0000256" key="1">
    <source>
        <dbReference type="ARBA" id="ARBA00004651"/>
    </source>
</evidence>
<dbReference type="InterPro" id="IPR002656">
    <property type="entry name" value="Acyl_transf_3_dom"/>
</dbReference>
<feature type="transmembrane region" description="Helical" evidence="8">
    <location>
        <begin position="165"/>
        <end position="183"/>
    </location>
</feature>
<dbReference type="PANTHER" id="PTHR23028">
    <property type="entry name" value="ACETYLTRANSFERASE"/>
    <property type="match status" value="1"/>
</dbReference>
<feature type="transmembrane region" description="Helical" evidence="8">
    <location>
        <begin position="245"/>
        <end position="264"/>
    </location>
</feature>
<evidence type="ECO:0000313" key="12">
    <source>
        <dbReference type="Proteomes" id="UP000563050"/>
    </source>
</evidence>
<evidence type="ECO:0000256" key="7">
    <source>
        <dbReference type="ARBA" id="ARBA00023315"/>
    </source>
</evidence>
<keyword evidence="4 8" id="KW-0812">Transmembrane</keyword>
<dbReference type="AlphaFoldDB" id="A0A7W5DNC7"/>
<evidence type="ECO:0000256" key="2">
    <source>
        <dbReference type="ARBA" id="ARBA00022475"/>
    </source>
</evidence>
<feature type="transmembrane region" description="Helical" evidence="8">
    <location>
        <begin position="12"/>
        <end position="29"/>
    </location>
</feature>
<name>A0A7W5DNC7_9GAMM</name>
<dbReference type="Pfam" id="PF01757">
    <property type="entry name" value="Acyl_transf_3"/>
    <property type="match status" value="1"/>
</dbReference>
<proteinExistence type="predicted"/>
<dbReference type="InterPro" id="IPR050879">
    <property type="entry name" value="Acyltransferase_3"/>
</dbReference>
<keyword evidence="12" id="KW-1185">Reference proteome</keyword>
<dbReference type="PANTHER" id="PTHR23028:SF53">
    <property type="entry name" value="ACYL_TRANSF_3 DOMAIN-CONTAINING PROTEIN"/>
    <property type="match status" value="1"/>
</dbReference>
<feature type="transmembrane region" description="Helical" evidence="8">
    <location>
        <begin position="35"/>
        <end position="55"/>
    </location>
</feature>
<feature type="transmembrane region" description="Helical" evidence="8">
    <location>
        <begin position="139"/>
        <end position="158"/>
    </location>
</feature>
<feature type="domain" description="SGNH" evidence="10">
    <location>
        <begin position="391"/>
        <end position="597"/>
    </location>
</feature>
<evidence type="ECO:0000256" key="4">
    <source>
        <dbReference type="ARBA" id="ARBA00022692"/>
    </source>
</evidence>
<keyword evidence="7" id="KW-0012">Acyltransferase</keyword>
<organism evidence="11 12">
    <name type="scientific">Halomonas fontilapidosi</name>
    <dbReference type="NCBI Taxonomy" id="616675"/>
    <lineage>
        <taxon>Bacteria</taxon>
        <taxon>Pseudomonadati</taxon>
        <taxon>Pseudomonadota</taxon>
        <taxon>Gammaproteobacteria</taxon>
        <taxon>Oceanospirillales</taxon>
        <taxon>Halomonadaceae</taxon>
        <taxon>Halomonas</taxon>
    </lineage>
</organism>
<dbReference type="RefSeq" id="WP_183315260.1">
    <property type="nucleotide sequence ID" value="NZ_JACHXQ010000017.1"/>
</dbReference>
<dbReference type="InterPro" id="IPR043968">
    <property type="entry name" value="SGNH"/>
</dbReference>
<keyword evidence="3" id="KW-0808">Transferase</keyword>
<dbReference type="GO" id="GO:0016788">
    <property type="term" value="F:hydrolase activity, acting on ester bonds"/>
    <property type="evidence" value="ECO:0007669"/>
    <property type="project" value="UniProtKB-ARBA"/>
</dbReference>
<keyword evidence="6 8" id="KW-0472">Membrane</keyword>
<feature type="domain" description="Acyltransferase 3" evidence="9">
    <location>
        <begin position="10"/>
        <end position="327"/>
    </location>
</feature>
<feature type="transmembrane region" description="Helical" evidence="8">
    <location>
        <begin position="306"/>
        <end position="327"/>
    </location>
</feature>
<feature type="transmembrane region" description="Helical" evidence="8">
    <location>
        <begin position="189"/>
        <end position="209"/>
    </location>
</feature>
<accession>A0A7W5DNC7</accession>
<evidence type="ECO:0000259" key="10">
    <source>
        <dbReference type="Pfam" id="PF19040"/>
    </source>
</evidence>
<evidence type="ECO:0000259" key="9">
    <source>
        <dbReference type="Pfam" id="PF01757"/>
    </source>
</evidence>
<dbReference type="InterPro" id="IPR036514">
    <property type="entry name" value="SGNH_hydro_sf"/>
</dbReference>
<feature type="transmembrane region" description="Helical" evidence="8">
    <location>
        <begin position="276"/>
        <end position="294"/>
    </location>
</feature>
<evidence type="ECO:0000256" key="8">
    <source>
        <dbReference type="SAM" id="Phobius"/>
    </source>
</evidence>
<sequence>MGSRAAQRDDIQGLRALAVLAVILFHFNSDWLPGGFVGVDVFLVISGYLITTIVLRNLERGSFSFLHFYIARVRRIVPAYMVLLAMTSLVMAVLLIPRDFETFKESLKEALYFNSNNYFASHNDYFAPDSHELPLLHTWSLAVEMQFYLLLPAVLVFVPRRFLPWLLTAVALLLLGFSAYQLAGGQSHSVYFSLAARIPEFLVGSLLAFGGFGATWSRRTSNTVAVLGLLMVLGSFWFITEHAPFPGLLALPACIGVAMLIATRNSVCNQVLSSGSLVRIGALSYSLYLWHWPILASFRYFFESYYLTNTVIVVALLLTFALSYISYHLVEVPFRNRSFSLEKVPRYAALVVFVPAAIGVAGLLNSKLVEPLPDKLTRYALQSEICHGKVLDSCTRGESVADKNLLLMGDSHAAQLNYFADVVGEELSVRFEVVTASSCVPIEGFDIERISEFAHDPCRGQIEEAAKRLGQVDGVVLAGMWSYHTRSETFIDSLSGFLDKVQSMNKPLLVLSQVPMLEGNVQRIQRFNVLGFPRASGKNNEWQLANDRVESLVNDYANTYFLDLSTLNFFERAPFNGDDVIYFDSHHLNEVGSRKYGRTAIPFIEEWIQEAL</sequence>
<keyword evidence="5 8" id="KW-1133">Transmembrane helix</keyword>
<protein>
    <submittedName>
        <fullName evidence="11">Peptidoglycan/LPS O-acetylase OafA/YrhL</fullName>
    </submittedName>
</protein>
<comment type="caution">
    <text evidence="11">The sequence shown here is derived from an EMBL/GenBank/DDBJ whole genome shotgun (WGS) entry which is preliminary data.</text>
</comment>
<dbReference type="GO" id="GO:0016747">
    <property type="term" value="F:acyltransferase activity, transferring groups other than amino-acyl groups"/>
    <property type="evidence" value="ECO:0007669"/>
    <property type="project" value="InterPro"/>
</dbReference>
<evidence type="ECO:0000313" key="11">
    <source>
        <dbReference type="EMBL" id="MBB3185775.1"/>
    </source>
</evidence>
<dbReference type="EMBL" id="JACHXQ010000017">
    <property type="protein sequence ID" value="MBB3185775.1"/>
    <property type="molecule type" value="Genomic_DNA"/>
</dbReference>
<reference evidence="11 12" key="1">
    <citation type="submission" date="2020-08" db="EMBL/GenBank/DDBJ databases">
        <title>Genomic Encyclopedia of Type Strains, Phase III (KMG-III): the genomes of soil and plant-associated and newly described type strains.</title>
        <authorList>
            <person name="Whitman W."/>
        </authorList>
    </citation>
    <scope>NUCLEOTIDE SEQUENCE [LARGE SCALE GENOMIC DNA]</scope>
    <source>
        <strain evidence="11 12">CECT 7341</strain>
    </source>
</reference>
<dbReference type="GO" id="GO:0005886">
    <property type="term" value="C:plasma membrane"/>
    <property type="evidence" value="ECO:0007669"/>
    <property type="project" value="UniProtKB-SubCell"/>
</dbReference>
<dbReference type="SUPFAM" id="SSF52266">
    <property type="entry name" value="SGNH hydrolase"/>
    <property type="match status" value="1"/>
</dbReference>
<feature type="transmembrane region" description="Helical" evidence="8">
    <location>
        <begin position="221"/>
        <end position="239"/>
    </location>
</feature>
<comment type="subcellular location">
    <subcellularLocation>
        <location evidence="1">Cell membrane</location>
        <topology evidence="1">Multi-pass membrane protein</topology>
    </subcellularLocation>
</comment>
<evidence type="ECO:0000256" key="6">
    <source>
        <dbReference type="ARBA" id="ARBA00023136"/>
    </source>
</evidence>
<dbReference type="Proteomes" id="UP000563050">
    <property type="component" value="Unassembled WGS sequence"/>
</dbReference>
<dbReference type="Pfam" id="PF19040">
    <property type="entry name" value="SGNH"/>
    <property type="match status" value="1"/>
</dbReference>
<evidence type="ECO:0000256" key="3">
    <source>
        <dbReference type="ARBA" id="ARBA00022679"/>
    </source>
</evidence>
<keyword evidence="2" id="KW-1003">Cell membrane</keyword>
<dbReference type="GO" id="GO:0009103">
    <property type="term" value="P:lipopolysaccharide biosynthetic process"/>
    <property type="evidence" value="ECO:0007669"/>
    <property type="project" value="TreeGrafter"/>
</dbReference>
<dbReference type="Gene3D" id="3.40.50.1110">
    <property type="entry name" value="SGNH hydrolase"/>
    <property type="match status" value="1"/>
</dbReference>
<feature type="transmembrane region" description="Helical" evidence="8">
    <location>
        <begin position="76"/>
        <end position="96"/>
    </location>
</feature>
<gene>
    <name evidence="11" type="ORF">FHR95_003368</name>
</gene>
<evidence type="ECO:0000256" key="5">
    <source>
        <dbReference type="ARBA" id="ARBA00022989"/>
    </source>
</evidence>
<feature type="transmembrane region" description="Helical" evidence="8">
    <location>
        <begin position="347"/>
        <end position="364"/>
    </location>
</feature>